<dbReference type="Proteomes" id="UP000253083">
    <property type="component" value="Unassembled WGS sequence"/>
</dbReference>
<evidence type="ECO:0000256" key="1">
    <source>
        <dbReference type="SAM" id="Phobius"/>
    </source>
</evidence>
<keyword evidence="1" id="KW-1133">Transmembrane helix</keyword>
<dbReference type="OrthoDB" id="5905200at2"/>
<feature type="transmembrane region" description="Helical" evidence="1">
    <location>
        <begin position="5"/>
        <end position="25"/>
    </location>
</feature>
<dbReference type="EMBL" id="QNRT01000004">
    <property type="protein sequence ID" value="RBP49349.1"/>
    <property type="molecule type" value="Genomic_DNA"/>
</dbReference>
<comment type="caution">
    <text evidence="2">The sequence shown here is derived from an EMBL/GenBank/DDBJ whole genome shotgun (WGS) entry which is preliminary data.</text>
</comment>
<evidence type="ECO:0000313" key="3">
    <source>
        <dbReference type="Proteomes" id="UP000253083"/>
    </source>
</evidence>
<keyword evidence="3" id="KW-1185">Reference proteome</keyword>
<dbReference type="AlphaFoldDB" id="A0A395JID1"/>
<name>A0A395JID1_9GAMM</name>
<dbReference type="RefSeq" id="WP_113955209.1">
    <property type="nucleotide sequence ID" value="NZ_QNRT01000004.1"/>
</dbReference>
<evidence type="ECO:0000313" key="2">
    <source>
        <dbReference type="EMBL" id="RBP49349.1"/>
    </source>
</evidence>
<protein>
    <submittedName>
        <fullName evidence="2">Uncharacterized protein</fullName>
    </submittedName>
</protein>
<organism evidence="2 3">
    <name type="scientific">Arenicella xantha</name>
    <dbReference type="NCBI Taxonomy" id="644221"/>
    <lineage>
        <taxon>Bacteria</taxon>
        <taxon>Pseudomonadati</taxon>
        <taxon>Pseudomonadota</taxon>
        <taxon>Gammaproteobacteria</taxon>
        <taxon>Arenicellales</taxon>
        <taxon>Arenicellaceae</taxon>
        <taxon>Arenicella</taxon>
    </lineage>
</organism>
<dbReference type="InParanoid" id="A0A395JID1"/>
<sequence length="311" mass="34545">MRVRAIQIVITLAAVAIAIVHSWFPSITVDAITVTLLGIAVIPWLGPLFKSVELPGGVKVEYQELEQAARKVEESGLITQEKNLKPMQRHEYSFQSVSGADSNLALSGLRIEIESRLKDLAKRRKIEVQGYGANNLTRTLEKVGVLDQKEAAAIRDLLPLLNQAAHGAEVDDSAFGWAMDFGPRVLGALEDRIGESTVPQLVADWKMRDGAAFQEVGTELSKAFVLSPEAFLKEMSENPTDFKDWIEGLETHTFTIYESTTDLDDQLYIAYYEKLRALMIEAAIACKSTGFSEAASKIEEALMKTEIRRIW</sequence>
<reference evidence="2 3" key="1">
    <citation type="submission" date="2018-06" db="EMBL/GenBank/DDBJ databases">
        <title>Genomic Encyclopedia of Type Strains, Phase IV (KMG-IV): sequencing the most valuable type-strain genomes for metagenomic binning, comparative biology and taxonomic classification.</title>
        <authorList>
            <person name="Goeker M."/>
        </authorList>
    </citation>
    <scope>NUCLEOTIDE SEQUENCE [LARGE SCALE GENOMIC DNA]</scope>
    <source>
        <strain evidence="2 3">DSM 24032</strain>
    </source>
</reference>
<keyword evidence="1" id="KW-0472">Membrane</keyword>
<keyword evidence="1" id="KW-0812">Transmembrane</keyword>
<accession>A0A395JID1</accession>
<proteinExistence type="predicted"/>
<gene>
    <name evidence="2" type="ORF">DFR28_104280</name>
</gene>